<name>A0A8J7JLJ8_9BACT</name>
<dbReference type="EMBL" id="JAEMHM010000007">
    <property type="protein sequence ID" value="MBJ6724970.1"/>
    <property type="molecule type" value="Genomic_DNA"/>
</dbReference>
<keyword evidence="2" id="KW-1185">Reference proteome</keyword>
<comment type="caution">
    <text evidence="1">The sequence shown here is derived from an EMBL/GenBank/DDBJ whole genome shotgun (WGS) entry which is preliminary data.</text>
</comment>
<dbReference type="Proteomes" id="UP000636888">
    <property type="component" value="Unassembled WGS sequence"/>
</dbReference>
<dbReference type="GO" id="GO:0003677">
    <property type="term" value="F:DNA binding"/>
    <property type="evidence" value="ECO:0007669"/>
    <property type="project" value="UniProtKB-KW"/>
</dbReference>
<gene>
    <name evidence="1" type="ORF">JFN93_09645</name>
</gene>
<proteinExistence type="predicted"/>
<protein>
    <submittedName>
        <fullName evidence="1">DNA-binding protein</fullName>
    </submittedName>
</protein>
<accession>A0A8J7JLJ8</accession>
<evidence type="ECO:0000313" key="1">
    <source>
        <dbReference type="EMBL" id="MBJ6724970.1"/>
    </source>
</evidence>
<dbReference type="RefSeq" id="WP_199383866.1">
    <property type="nucleotide sequence ID" value="NZ_JAEMHM010000007.1"/>
</dbReference>
<sequence>MEVIIEGTQYLPIAAAAKQLATTELRILMLVKRDTLAGQLVEGEWYISAASIAGYDASAEAASAVPACRASCTASSCGCH</sequence>
<evidence type="ECO:0000313" key="2">
    <source>
        <dbReference type="Proteomes" id="UP000636888"/>
    </source>
</evidence>
<organism evidence="1 2">
    <name type="scientific">Geomesophilobacter sediminis</name>
    <dbReference type="NCBI Taxonomy" id="2798584"/>
    <lineage>
        <taxon>Bacteria</taxon>
        <taxon>Pseudomonadati</taxon>
        <taxon>Thermodesulfobacteriota</taxon>
        <taxon>Desulfuromonadia</taxon>
        <taxon>Geobacterales</taxon>
        <taxon>Geobacteraceae</taxon>
        <taxon>Geomesophilobacter</taxon>
    </lineage>
</organism>
<dbReference type="AlphaFoldDB" id="A0A8J7JLJ8"/>
<keyword evidence="1" id="KW-0238">DNA-binding</keyword>
<reference evidence="1" key="1">
    <citation type="submission" date="2020-12" db="EMBL/GenBank/DDBJ databases">
        <title>Geomonas sp. Red875, isolated from river sediment.</title>
        <authorList>
            <person name="Xu Z."/>
            <person name="Zhang Z."/>
            <person name="Masuda Y."/>
            <person name="Itoh H."/>
            <person name="Senoo K."/>
        </authorList>
    </citation>
    <scope>NUCLEOTIDE SEQUENCE</scope>
    <source>
        <strain evidence="1">Red875</strain>
    </source>
</reference>